<feature type="domain" description="HTH marR-type" evidence="4">
    <location>
        <begin position="7"/>
        <end position="139"/>
    </location>
</feature>
<accession>A0A398CMP5</accession>
<comment type="caution">
    <text evidence="5">The sequence shown here is derived from an EMBL/GenBank/DDBJ whole genome shotgun (WGS) entry which is preliminary data.</text>
</comment>
<evidence type="ECO:0000313" key="5">
    <source>
        <dbReference type="EMBL" id="RIE04636.1"/>
    </source>
</evidence>
<dbReference type="EMBL" id="QXJM01000023">
    <property type="protein sequence ID" value="RIE04636.1"/>
    <property type="molecule type" value="Genomic_DNA"/>
</dbReference>
<dbReference type="InterPro" id="IPR036390">
    <property type="entry name" value="WH_DNA-bd_sf"/>
</dbReference>
<dbReference type="GO" id="GO:0003677">
    <property type="term" value="F:DNA binding"/>
    <property type="evidence" value="ECO:0007669"/>
    <property type="project" value="UniProtKB-KW"/>
</dbReference>
<dbReference type="GO" id="GO:0003700">
    <property type="term" value="F:DNA-binding transcription factor activity"/>
    <property type="evidence" value="ECO:0007669"/>
    <property type="project" value="InterPro"/>
</dbReference>
<gene>
    <name evidence="5" type="ORF">D3H35_03850</name>
</gene>
<dbReference type="SUPFAM" id="SSF46785">
    <property type="entry name" value="Winged helix' DNA-binding domain"/>
    <property type="match status" value="1"/>
</dbReference>
<dbReference type="Proteomes" id="UP000266340">
    <property type="component" value="Unassembled WGS sequence"/>
</dbReference>
<dbReference type="SMART" id="SM00347">
    <property type="entry name" value="HTH_MARR"/>
    <property type="match status" value="1"/>
</dbReference>
<dbReference type="PANTHER" id="PTHR42756:SF1">
    <property type="entry name" value="TRANSCRIPTIONAL REPRESSOR OF EMRAB OPERON"/>
    <property type="match status" value="1"/>
</dbReference>
<dbReference type="InterPro" id="IPR000835">
    <property type="entry name" value="HTH_MarR-typ"/>
</dbReference>
<keyword evidence="6" id="KW-1185">Reference proteome</keyword>
<dbReference type="InterPro" id="IPR036388">
    <property type="entry name" value="WH-like_DNA-bd_sf"/>
</dbReference>
<keyword evidence="1" id="KW-0805">Transcription regulation</keyword>
<name>A0A398CMP5_9BACL</name>
<evidence type="ECO:0000256" key="3">
    <source>
        <dbReference type="ARBA" id="ARBA00023163"/>
    </source>
</evidence>
<evidence type="ECO:0000256" key="1">
    <source>
        <dbReference type="ARBA" id="ARBA00023015"/>
    </source>
</evidence>
<dbReference type="PANTHER" id="PTHR42756">
    <property type="entry name" value="TRANSCRIPTIONAL REGULATOR, MARR"/>
    <property type="match status" value="1"/>
</dbReference>
<reference evidence="5 6" key="1">
    <citation type="submission" date="2018-09" db="EMBL/GenBank/DDBJ databases">
        <title>Cohnella cavernae sp. nov., isolated from a karst cave.</title>
        <authorList>
            <person name="Zhu H."/>
        </authorList>
    </citation>
    <scope>NUCLEOTIDE SEQUENCE [LARGE SCALE GENOMIC DNA]</scope>
    <source>
        <strain evidence="5 6">K2E09-144</strain>
    </source>
</reference>
<dbReference type="OrthoDB" id="5327581at2"/>
<organism evidence="5 6">
    <name type="scientific">Cohnella faecalis</name>
    <dbReference type="NCBI Taxonomy" id="2315694"/>
    <lineage>
        <taxon>Bacteria</taxon>
        <taxon>Bacillati</taxon>
        <taxon>Bacillota</taxon>
        <taxon>Bacilli</taxon>
        <taxon>Bacillales</taxon>
        <taxon>Paenibacillaceae</taxon>
        <taxon>Cohnella</taxon>
    </lineage>
</organism>
<evidence type="ECO:0000313" key="6">
    <source>
        <dbReference type="Proteomes" id="UP000266340"/>
    </source>
</evidence>
<keyword evidence="2" id="KW-0238">DNA-binding</keyword>
<dbReference type="PRINTS" id="PR00598">
    <property type="entry name" value="HTHMARR"/>
</dbReference>
<evidence type="ECO:0000259" key="4">
    <source>
        <dbReference type="PROSITE" id="PS50995"/>
    </source>
</evidence>
<dbReference type="Gene3D" id="1.10.10.10">
    <property type="entry name" value="Winged helix-like DNA-binding domain superfamily/Winged helix DNA-binding domain"/>
    <property type="match status" value="1"/>
</dbReference>
<proteinExistence type="predicted"/>
<sequence>MNRSGLDDSIGFRLGITYRKLSHLFNQRLKSYELTPEQWAVLVRAAETDGSMQKDIAERAGKDRPTTTRIIDALEAKGFIVKRAGDHDRRSFLVFATEKGKRTVKEVEPLESRTMDEAMEGISPSDRTLLFELLEQINVNADKLSQ</sequence>
<dbReference type="RefSeq" id="WP_119147836.1">
    <property type="nucleotide sequence ID" value="NZ_JBHSOV010000005.1"/>
</dbReference>
<dbReference type="Pfam" id="PF01047">
    <property type="entry name" value="MarR"/>
    <property type="match status" value="1"/>
</dbReference>
<protein>
    <submittedName>
        <fullName evidence="5">MarR family transcriptional regulator</fullName>
    </submittedName>
</protein>
<keyword evidence="3" id="KW-0804">Transcription</keyword>
<evidence type="ECO:0000256" key="2">
    <source>
        <dbReference type="ARBA" id="ARBA00023125"/>
    </source>
</evidence>
<dbReference type="AlphaFoldDB" id="A0A398CMP5"/>
<dbReference type="PROSITE" id="PS50995">
    <property type="entry name" value="HTH_MARR_2"/>
    <property type="match status" value="1"/>
</dbReference>